<feature type="transmembrane region" description="Helical" evidence="1">
    <location>
        <begin position="12"/>
        <end position="40"/>
    </location>
</feature>
<gene>
    <name evidence="2" type="ORF">FVP60_12605</name>
</gene>
<reference evidence="2 3" key="1">
    <citation type="submission" date="2019-08" db="EMBL/GenBank/DDBJ databases">
        <authorList>
            <person name="Dong K."/>
        </authorList>
    </citation>
    <scope>NUCLEOTIDE SEQUENCE [LARGE SCALE GENOMIC DNA]</scope>
    <source>
        <strain evidence="2 3">M4-8</strain>
    </source>
</reference>
<protein>
    <submittedName>
        <fullName evidence="2">Uncharacterized protein</fullName>
    </submittedName>
</protein>
<dbReference type="OrthoDB" id="3209791at2"/>
<dbReference type="EMBL" id="VRSW01000006">
    <property type="protein sequence ID" value="TXK02714.1"/>
    <property type="molecule type" value="Genomic_DNA"/>
</dbReference>
<evidence type="ECO:0000256" key="1">
    <source>
        <dbReference type="SAM" id="Phobius"/>
    </source>
</evidence>
<feature type="transmembrane region" description="Helical" evidence="1">
    <location>
        <begin position="128"/>
        <end position="153"/>
    </location>
</feature>
<evidence type="ECO:0000313" key="3">
    <source>
        <dbReference type="Proteomes" id="UP000321196"/>
    </source>
</evidence>
<dbReference type="Proteomes" id="UP000321196">
    <property type="component" value="Unassembled WGS sequence"/>
</dbReference>
<feature type="transmembrane region" description="Helical" evidence="1">
    <location>
        <begin position="195"/>
        <end position="221"/>
    </location>
</feature>
<proteinExistence type="predicted"/>
<keyword evidence="3" id="KW-1185">Reference proteome</keyword>
<organism evidence="2 3">
    <name type="scientific">Microbacterium mitrae</name>
    <dbReference type="NCBI Taxonomy" id="664640"/>
    <lineage>
        <taxon>Bacteria</taxon>
        <taxon>Bacillati</taxon>
        <taxon>Actinomycetota</taxon>
        <taxon>Actinomycetes</taxon>
        <taxon>Micrococcales</taxon>
        <taxon>Microbacteriaceae</taxon>
        <taxon>Microbacterium</taxon>
    </lineage>
</organism>
<keyword evidence="1" id="KW-0812">Transmembrane</keyword>
<feature type="transmembrane region" description="Helical" evidence="1">
    <location>
        <begin position="55"/>
        <end position="72"/>
    </location>
</feature>
<dbReference type="RefSeq" id="WP_147826648.1">
    <property type="nucleotide sequence ID" value="NZ_BAAARG010000005.1"/>
</dbReference>
<dbReference type="AlphaFoldDB" id="A0A5C8HJQ6"/>
<comment type="caution">
    <text evidence="2">The sequence shown here is derived from an EMBL/GenBank/DDBJ whole genome shotgun (WGS) entry which is preliminary data.</text>
</comment>
<feature type="transmembrane region" description="Helical" evidence="1">
    <location>
        <begin position="84"/>
        <end position="108"/>
    </location>
</feature>
<accession>A0A5C8HJQ6</accession>
<evidence type="ECO:0000313" key="2">
    <source>
        <dbReference type="EMBL" id="TXK02714.1"/>
    </source>
</evidence>
<name>A0A5C8HJQ6_9MICO</name>
<keyword evidence="1" id="KW-1133">Transmembrane helix</keyword>
<sequence length="228" mass="24854">MSRIGTVTRMQFVNRWTFVWIPLIILGSSFLVSLLVYILIPESGPKFGGGSQAPMWYMLSAGIMAMAATFPFSQAMSVTRREFYIGTLSAGAIAAAILALIVVVGGLIEEVTGGWGVNGFFFRLPWLWTAGPFVAGLFYFTVTMLLFTIGFFFATVYRRWGARGLTFGLVGFGLVLVLIIGAITRLEIWGAVAEFFLAAGVTGLTFMLLALMLIFAVAAYLPLRRSVP</sequence>
<feature type="transmembrane region" description="Helical" evidence="1">
    <location>
        <begin position="165"/>
        <end position="183"/>
    </location>
</feature>
<keyword evidence="1" id="KW-0472">Membrane</keyword>